<gene>
    <name evidence="1" type="ORF">KSB_94380</name>
</gene>
<evidence type="ECO:0000313" key="1">
    <source>
        <dbReference type="EMBL" id="GHO60963.1"/>
    </source>
</evidence>
<accession>A0ABQ3V7S6</accession>
<comment type="caution">
    <text evidence="1">The sequence shown here is derived from an EMBL/GenBank/DDBJ whole genome shotgun (WGS) entry which is preliminary data.</text>
</comment>
<proteinExistence type="predicted"/>
<organism evidence="1 2">
    <name type="scientific">Ktedonobacter robiniae</name>
    <dbReference type="NCBI Taxonomy" id="2778365"/>
    <lineage>
        <taxon>Bacteria</taxon>
        <taxon>Bacillati</taxon>
        <taxon>Chloroflexota</taxon>
        <taxon>Ktedonobacteria</taxon>
        <taxon>Ktedonobacterales</taxon>
        <taxon>Ktedonobacteraceae</taxon>
        <taxon>Ktedonobacter</taxon>
    </lineage>
</organism>
<reference evidence="1 2" key="1">
    <citation type="journal article" date="2021" name="Int. J. Syst. Evol. Microbiol.">
        <title>Reticulibacter mediterranei gen. nov., sp. nov., within the new family Reticulibacteraceae fam. nov., and Ktedonospora formicarum gen. nov., sp. nov., Ktedonobacter robiniae sp. nov., Dictyobacter formicarum sp. nov. and Dictyobacter arantiisoli sp. nov., belonging to the class Ktedonobacteria.</title>
        <authorList>
            <person name="Yabe S."/>
            <person name="Zheng Y."/>
            <person name="Wang C.M."/>
            <person name="Sakai Y."/>
            <person name="Abe K."/>
            <person name="Yokota A."/>
            <person name="Donadio S."/>
            <person name="Cavaletti L."/>
            <person name="Monciardini P."/>
        </authorList>
    </citation>
    <scope>NUCLEOTIDE SEQUENCE [LARGE SCALE GENOMIC DNA]</scope>
    <source>
        <strain evidence="1 2">SOSP1-30</strain>
    </source>
</reference>
<dbReference type="RefSeq" id="WP_201376985.1">
    <property type="nucleotide sequence ID" value="NZ_BNJG01000008.1"/>
</dbReference>
<protein>
    <submittedName>
        <fullName evidence="1">Uncharacterized protein</fullName>
    </submittedName>
</protein>
<sequence length="105" mass="12044">MTHPFIVCNNPLIHLVKQYSDEAKATAKKAVSEYCRARNQDLPKAGEGLKLFTAEYERTTPFCTVQEQAFALLNRQRLTRVAEYMVNEASCDEIAFEWEHIDSMA</sequence>
<dbReference type="EMBL" id="BNJG01000008">
    <property type="protein sequence ID" value="GHO60963.1"/>
    <property type="molecule type" value="Genomic_DNA"/>
</dbReference>
<dbReference type="Proteomes" id="UP000654345">
    <property type="component" value="Unassembled WGS sequence"/>
</dbReference>
<keyword evidence="2" id="KW-1185">Reference proteome</keyword>
<name>A0ABQ3V7S6_9CHLR</name>
<evidence type="ECO:0000313" key="2">
    <source>
        <dbReference type="Proteomes" id="UP000654345"/>
    </source>
</evidence>